<dbReference type="Proteomes" id="UP001409291">
    <property type="component" value="Unassembled WGS sequence"/>
</dbReference>
<keyword evidence="2" id="KW-1185">Reference proteome</keyword>
<evidence type="ECO:0000313" key="2">
    <source>
        <dbReference type="Proteomes" id="UP001409291"/>
    </source>
</evidence>
<dbReference type="RefSeq" id="WP_346580735.1">
    <property type="nucleotide sequence ID" value="NZ_JBDJNQ010000002.1"/>
</dbReference>
<gene>
    <name evidence="1" type="ORF">ABE541_04490</name>
</gene>
<sequence length="241" mass="27914">MLNVTLNRMLKNSKRESYALSPEEEMCLYVGQNRVVDFKNQHMITDLPDLILKKVPDESCDIPLNATGLQSLLPLEQTNRYYSLLIRAEGEESAYSAVVKNDRSDTLRISLVNMAIYECYLFALGLPLNFPPERILVLGCERNTYIPDEHIMVPELYSYELVVPASTEREEYRQRILNDLDAHFKLEVRAEMLQVVKGSRALQHEDHEEVEIIWEEQLMMIMKTKIGAKIGKTYPMLTENN</sequence>
<organism evidence="1 2">
    <name type="scientific">Sphingobacterium kitahiroshimense</name>
    <dbReference type="NCBI Taxonomy" id="470446"/>
    <lineage>
        <taxon>Bacteria</taxon>
        <taxon>Pseudomonadati</taxon>
        <taxon>Bacteroidota</taxon>
        <taxon>Sphingobacteriia</taxon>
        <taxon>Sphingobacteriales</taxon>
        <taxon>Sphingobacteriaceae</taxon>
        <taxon>Sphingobacterium</taxon>
    </lineage>
</organism>
<evidence type="ECO:0000313" key="1">
    <source>
        <dbReference type="EMBL" id="MEN5376514.1"/>
    </source>
</evidence>
<comment type="caution">
    <text evidence="1">The sequence shown here is derived from an EMBL/GenBank/DDBJ whole genome shotgun (WGS) entry which is preliminary data.</text>
</comment>
<protein>
    <submittedName>
        <fullName evidence="1">Uncharacterized protein</fullName>
    </submittedName>
</protein>
<dbReference type="EMBL" id="JBDJNQ010000002">
    <property type="protein sequence ID" value="MEN5376514.1"/>
    <property type="molecule type" value="Genomic_DNA"/>
</dbReference>
<reference evidence="1 2" key="1">
    <citation type="submission" date="2024-04" db="EMBL/GenBank/DDBJ databases">
        <title>WGS of bacteria from Torrens River.</title>
        <authorList>
            <person name="Wyrsch E.R."/>
            <person name="Drigo B."/>
        </authorList>
    </citation>
    <scope>NUCLEOTIDE SEQUENCE [LARGE SCALE GENOMIC DNA]</scope>
    <source>
        <strain evidence="1 2">TWI391</strain>
    </source>
</reference>
<name>A0ABV0BNY4_9SPHI</name>
<accession>A0ABV0BNY4</accession>
<proteinExistence type="predicted"/>